<keyword evidence="12" id="KW-0660">Purine salvage</keyword>
<evidence type="ECO:0000256" key="7">
    <source>
        <dbReference type="ARBA" id="ARBA00011893"/>
    </source>
</evidence>
<dbReference type="SUPFAM" id="SSF53271">
    <property type="entry name" value="PRTase-like"/>
    <property type="match status" value="1"/>
</dbReference>
<dbReference type="NCBIfam" id="NF002636">
    <property type="entry name" value="PRK02304.1-5"/>
    <property type="match status" value="1"/>
</dbReference>
<evidence type="ECO:0000256" key="2">
    <source>
        <dbReference type="ARBA" id="ARBA00003968"/>
    </source>
</evidence>
<dbReference type="InterPro" id="IPR050054">
    <property type="entry name" value="UPRTase/APRTase"/>
</dbReference>
<evidence type="ECO:0000256" key="12">
    <source>
        <dbReference type="ARBA" id="ARBA00022726"/>
    </source>
</evidence>
<evidence type="ECO:0000256" key="9">
    <source>
        <dbReference type="ARBA" id="ARBA00022490"/>
    </source>
</evidence>
<dbReference type="NCBIfam" id="TIGR01090">
    <property type="entry name" value="apt"/>
    <property type="match status" value="1"/>
</dbReference>
<sequence length="183" mass="19992">MDPDYEKKIAELKSKIKSFPDFPKKGILFWDIFSAISDGTTSTLLQNILVQTVKTKFPQVEAIIGLESRGFLFSFSLAAELGVGCMPVRKKGKLPGDVVSYKYDLEYGSDVLEIQKNTIRPGLKCLIVDDLIATGGSITAAIHLLKSCGANVIGCLTVIELESLNGRKNIPEGVLVHSLIKYD</sequence>
<dbReference type="EC" id="2.4.2.7" evidence="7"/>
<dbReference type="PANTHER" id="PTHR32315">
    <property type="entry name" value="ADENINE PHOSPHORIBOSYLTRANSFERASE"/>
    <property type="match status" value="1"/>
</dbReference>
<evidence type="ECO:0000256" key="5">
    <source>
        <dbReference type="ARBA" id="ARBA00008391"/>
    </source>
</evidence>
<evidence type="ECO:0000259" key="13">
    <source>
        <dbReference type="Pfam" id="PF00156"/>
    </source>
</evidence>
<evidence type="ECO:0000313" key="15">
    <source>
        <dbReference type="Proteomes" id="UP001549921"/>
    </source>
</evidence>
<dbReference type="InterPro" id="IPR000836">
    <property type="entry name" value="PRTase_dom"/>
</dbReference>
<evidence type="ECO:0000256" key="3">
    <source>
        <dbReference type="ARBA" id="ARBA00004496"/>
    </source>
</evidence>
<dbReference type="EMBL" id="JBEDNZ010000025">
    <property type="protein sequence ID" value="KAL0811027.1"/>
    <property type="molecule type" value="Genomic_DNA"/>
</dbReference>
<comment type="catalytic activity">
    <reaction evidence="1">
        <text>AMP + diphosphate = 5-phospho-alpha-D-ribose 1-diphosphate + adenine</text>
        <dbReference type="Rhea" id="RHEA:16609"/>
        <dbReference type="ChEBI" id="CHEBI:16708"/>
        <dbReference type="ChEBI" id="CHEBI:33019"/>
        <dbReference type="ChEBI" id="CHEBI:58017"/>
        <dbReference type="ChEBI" id="CHEBI:456215"/>
        <dbReference type="EC" id="2.4.2.7"/>
    </reaction>
</comment>
<dbReference type="EMBL" id="JBEDNZ010000025">
    <property type="protein sequence ID" value="KAL0811028.1"/>
    <property type="molecule type" value="Genomic_DNA"/>
</dbReference>
<comment type="caution">
    <text evidence="14">The sequence shown here is derived from an EMBL/GenBank/DDBJ whole genome shotgun (WGS) entry which is preliminary data.</text>
</comment>
<keyword evidence="9" id="KW-0963">Cytoplasm</keyword>
<evidence type="ECO:0000256" key="4">
    <source>
        <dbReference type="ARBA" id="ARBA00004659"/>
    </source>
</evidence>
<dbReference type="GO" id="GO:0006166">
    <property type="term" value="P:purine ribonucleoside salvage"/>
    <property type="evidence" value="ECO:0007669"/>
    <property type="project" value="UniProtKB-KW"/>
</dbReference>
<comment type="similarity">
    <text evidence="5">Belongs to the purine/pyrimidine phosphoribosyltransferase family.</text>
</comment>
<dbReference type="InterPro" id="IPR029057">
    <property type="entry name" value="PRTase-like"/>
</dbReference>
<dbReference type="PANTHER" id="PTHR32315:SF3">
    <property type="entry name" value="ADENINE PHOSPHORIBOSYLTRANSFERASE"/>
    <property type="match status" value="1"/>
</dbReference>
<dbReference type="GO" id="GO:0005737">
    <property type="term" value="C:cytoplasm"/>
    <property type="evidence" value="ECO:0007669"/>
    <property type="project" value="UniProtKB-SubCell"/>
</dbReference>
<accession>A0ABD0SCI5</accession>
<dbReference type="HAMAP" id="MF_00004">
    <property type="entry name" value="Aden_phosphoribosyltr"/>
    <property type="match status" value="1"/>
</dbReference>
<keyword evidence="11" id="KW-0808">Transferase</keyword>
<proteinExistence type="inferred from homology"/>
<evidence type="ECO:0000313" key="14">
    <source>
        <dbReference type="EMBL" id="KAL0811028.1"/>
    </source>
</evidence>
<dbReference type="AlphaFoldDB" id="A0ABD0SCI5"/>
<protein>
    <recommendedName>
        <fullName evidence="8">Adenine phosphoribosyltransferase</fullName>
        <ecNumber evidence="7">2.4.2.7</ecNumber>
    </recommendedName>
</protein>
<feature type="domain" description="Phosphoribosyltransferase" evidence="13">
    <location>
        <begin position="53"/>
        <end position="161"/>
    </location>
</feature>
<evidence type="ECO:0000256" key="8">
    <source>
        <dbReference type="ARBA" id="ARBA00017366"/>
    </source>
</evidence>
<dbReference type="Proteomes" id="UP001549921">
    <property type="component" value="Unassembled WGS sequence"/>
</dbReference>
<organism evidence="14 15">
    <name type="scientific">Loxostege sticticalis</name>
    <name type="common">Beet webworm moth</name>
    <dbReference type="NCBI Taxonomy" id="481309"/>
    <lineage>
        <taxon>Eukaryota</taxon>
        <taxon>Metazoa</taxon>
        <taxon>Ecdysozoa</taxon>
        <taxon>Arthropoda</taxon>
        <taxon>Hexapoda</taxon>
        <taxon>Insecta</taxon>
        <taxon>Pterygota</taxon>
        <taxon>Neoptera</taxon>
        <taxon>Endopterygota</taxon>
        <taxon>Lepidoptera</taxon>
        <taxon>Glossata</taxon>
        <taxon>Ditrysia</taxon>
        <taxon>Pyraloidea</taxon>
        <taxon>Crambidae</taxon>
        <taxon>Pyraustinae</taxon>
        <taxon>Loxostege</taxon>
    </lineage>
</organism>
<evidence type="ECO:0000256" key="1">
    <source>
        <dbReference type="ARBA" id="ARBA00000868"/>
    </source>
</evidence>
<dbReference type="InterPro" id="IPR005764">
    <property type="entry name" value="Ade_phspho_trans"/>
</dbReference>
<name>A0ABD0SCI5_LOXSC</name>
<dbReference type="CDD" id="cd06223">
    <property type="entry name" value="PRTases_typeI"/>
    <property type="match status" value="1"/>
</dbReference>
<evidence type="ECO:0000256" key="6">
    <source>
        <dbReference type="ARBA" id="ARBA00011738"/>
    </source>
</evidence>
<reference evidence="14 15" key="1">
    <citation type="submission" date="2024-06" db="EMBL/GenBank/DDBJ databases">
        <title>A chromosome-level genome assembly of beet webworm, Loxostege sticticalis.</title>
        <authorList>
            <person name="Zhang Y."/>
        </authorList>
    </citation>
    <scope>NUCLEOTIDE SEQUENCE [LARGE SCALE GENOMIC DNA]</scope>
    <source>
        <strain evidence="14">AQ028</strain>
        <tissue evidence="14">Male pupae</tissue>
    </source>
</reference>
<dbReference type="Pfam" id="PF00156">
    <property type="entry name" value="Pribosyltran"/>
    <property type="match status" value="1"/>
</dbReference>
<dbReference type="GO" id="GO:0003999">
    <property type="term" value="F:adenine phosphoribosyltransferase activity"/>
    <property type="evidence" value="ECO:0007669"/>
    <property type="project" value="UniProtKB-EC"/>
</dbReference>
<comment type="subunit">
    <text evidence="6">Homodimer.</text>
</comment>
<comment type="function">
    <text evidence="2">Catalyzes a salvage reaction resulting in the formation of AMP, that is energically less costly than de novo synthesis.</text>
</comment>
<comment type="subcellular location">
    <subcellularLocation>
        <location evidence="3">Cytoplasm</location>
    </subcellularLocation>
</comment>
<evidence type="ECO:0000256" key="11">
    <source>
        <dbReference type="ARBA" id="ARBA00022679"/>
    </source>
</evidence>
<dbReference type="FunFam" id="3.40.50.2020:FF:000004">
    <property type="entry name" value="Adenine phosphoribosyltransferase"/>
    <property type="match status" value="1"/>
</dbReference>
<comment type="pathway">
    <text evidence="4">Purine metabolism; AMP biosynthesis via salvage pathway; AMP from adenine: step 1/1.</text>
</comment>
<gene>
    <name evidence="14" type="ORF">ABMA28_010308</name>
</gene>
<evidence type="ECO:0000256" key="10">
    <source>
        <dbReference type="ARBA" id="ARBA00022676"/>
    </source>
</evidence>
<keyword evidence="10" id="KW-0328">Glycosyltransferase</keyword>
<dbReference type="Gene3D" id="3.40.50.2020">
    <property type="match status" value="1"/>
</dbReference>